<dbReference type="GO" id="GO:0000122">
    <property type="term" value="P:negative regulation of transcription by RNA polymerase II"/>
    <property type="evidence" value="ECO:0007669"/>
    <property type="project" value="TreeGrafter"/>
</dbReference>
<feature type="compositionally biased region" description="Low complexity" evidence="1">
    <location>
        <begin position="303"/>
        <end position="316"/>
    </location>
</feature>
<dbReference type="Pfam" id="PF08550">
    <property type="entry name" value="GATA_AreA"/>
    <property type="match status" value="1"/>
</dbReference>
<gene>
    <name evidence="4" type="ORF">B9Z65_8428</name>
</gene>
<organism evidence="4 5">
    <name type="scientific">Elsinoe australis</name>
    <dbReference type="NCBI Taxonomy" id="40998"/>
    <lineage>
        <taxon>Eukaryota</taxon>
        <taxon>Fungi</taxon>
        <taxon>Dikarya</taxon>
        <taxon>Ascomycota</taxon>
        <taxon>Pezizomycotina</taxon>
        <taxon>Dothideomycetes</taxon>
        <taxon>Dothideomycetidae</taxon>
        <taxon>Myriangiales</taxon>
        <taxon>Elsinoaceae</taxon>
        <taxon>Elsinoe</taxon>
    </lineage>
</organism>
<dbReference type="OrthoDB" id="5054775at2759"/>
<dbReference type="GO" id="GO:0006808">
    <property type="term" value="P:regulation of nitrogen utilization"/>
    <property type="evidence" value="ECO:0007669"/>
    <property type="project" value="TreeGrafter"/>
</dbReference>
<dbReference type="GO" id="GO:0005737">
    <property type="term" value="C:cytoplasm"/>
    <property type="evidence" value="ECO:0007669"/>
    <property type="project" value="TreeGrafter"/>
</dbReference>
<dbReference type="PANTHER" id="PTHR28014:SF1">
    <property type="entry name" value="NEGATIVE REGULATOR OF RAS-CAMP PATHWAY"/>
    <property type="match status" value="1"/>
</dbReference>
<comment type="caution">
    <text evidence="4">The sequence shown here is derived from an EMBL/GenBank/DDBJ whole genome shotgun (WGS) entry which is preliminary data.</text>
</comment>
<dbReference type="InterPro" id="IPR013860">
    <property type="entry name" value="AreA_GATA"/>
</dbReference>
<dbReference type="PANTHER" id="PTHR28014">
    <property type="entry name" value="NEGATIVE REGULATOR OF RAS-CAMP PATHWAY"/>
    <property type="match status" value="1"/>
</dbReference>
<feature type="compositionally biased region" description="Basic and acidic residues" evidence="1">
    <location>
        <begin position="123"/>
        <end position="137"/>
    </location>
</feature>
<feature type="compositionally biased region" description="Acidic residues" evidence="1">
    <location>
        <begin position="345"/>
        <end position="386"/>
    </location>
</feature>
<feature type="region of interest" description="Disordered" evidence="1">
    <location>
        <begin position="178"/>
        <end position="398"/>
    </location>
</feature>
<feature type="compositionally biased region" description="Acidic residues" evidence="1">
    <location>
        <begin position="103"/>
        <end position="114"/>
    </location>
</feature>
<dbReference type="InterPro" id="IPR053043">
    <property type="entry name" value="Ras-cAMP_regulatory"/>
</dbReference>
<dbReference type="GO" id="GO:0031930">
    <property type="term" value="P:mitochondria-nucleus signaling pathway"/>
    <property type="evidence" value="ECO:0007669"/>
    <property type="project" value="TreeGrafter"/>
</dbReference>
<dbReference type="Pfam" id="PF11702">
    <property type="entry name" value="DUF3295"/>
    <property type="match status" value="1"/>
</dbReference>
<feature type="compositionally biased region" description="Polar residues" evidence="1">
    <location>
        <begin position="256"/>
        <end position="268"/>
    </location>
</feature>
<feature type="region of interest" description="Disordered" evidence="1">
    <location>
        <begin position="73"/>
        <end position="143"/>
    </location>
</feature>
<feature type="region of interest" description="Disordered" evidence="1">
    <location>
        <begin position="418"/>
        <end position="466"/>
    </location>
</feature>
<feature type="domain" description="Nitrogen regulatory protein areA GATA-like" evidence="2">
    <location>
        <begin position="31"/>
        <end position="58"/>
    </location>
</feature>
<evidence type="ECO:0000259" key="2">
    <source>
        <dbReference type="Pfam" id="PF08550"/>
    </source>
</evidence>
<feature type="compositionally biased region" description="Low complexity" evidence="1">
    <location>
        <begin position="212"/>
        <end position="241"/>
    </location>
</feature>
<evidence type="ECO:0000313" key="4">
    <source>
        <dbReference type="EMBL" id="PSK34102.1"/>
    </source>
</evidence>
<evidence type="ECO:0000313" key="5">
    <source>
        <dbReference type="Proteomes" id="UP000243723"/>
    </source>
</evidence>
<evidence type="ECO:0000256" key="1">
    <source>
        <dbReference type="SAM" id="MobiDB-lite"/>
    </source>
</evidence>
<protein>
    <submittedName>
        <fullName evidence="4">Uncharacterized protein</fullName>
    </submittedName>
</protein>
<dbReference type="Proteomes" id="UP000243723">
    <property type="component" value="Unassembled WGS sequence"/>
</dbReference>
<dbReference type="InterPro" id="IPR021711">
    <property type="entry name" value="DUF3295"/>
</dbReference>
<reference evidence="4 5" key="1">
    <citation type="submission" date="2017-05" db="EMBL/GenBank/DDBJ databases">
        <title>Draft genome sequence of Elsinoe australis.</title>
        <authorList>
            <person name="Cheng Q."/>
        </authorList>
    </citation>
    <scope>NUCLEOTIDE SEQUENCE [LARGE SCALE GENOMIC DNA]</scope>
    <source>
        <strain evidence="4 5">NL1</strain>
    </source>
</reference>
<accession>A0A2P7YDQ7</accession>
<name>A0A2P7YDQ7_9PEZI</name>
<evidence type="ECO:0000259" key="3">
    <source>
        <dbReference type="Pfam" id="PF11702"/>
    </source>
</evidence>
<keyword evidence="5" id="KW-1185">Reference proteome</keyword>
<dbReference type="AlphaFoldDB" id="A0A2P7YDQ7"/>
<sequence>MVFRPQHSLLELNMERVHTIDTRSVEDLFGLWKVFSKTTNALEDGKRLENMSWRLWNRETFCCSQTVKKVSRSSVSSAREVSTRKSSNIPKLPELATSLDTISSDDDAELEDLPDQSPPPHVVRPELTRLESSDSRTQKHISPGELEKIVVSIKQTTGVEPIEDLDLPALSGSPFAFGGKDRTVSSHSEPAQMEVAPDQQPTSTIQSQKIESSTSTVSTSDPDDSPTAAASSDSSSTAMSTHDVVRGFIPGGAPSSYRSQTQLATQPTPILKHSPRQMPSRPKQKGPMFTLGGSSGEEESSLESHLYKSSISSLSEGLHKHGVRKQASFRDDALVSKIQDSPVFESDDEDDDDDDDDVSEGVIEDDEDSSDWEDELGDEDRSDTEDSPLFQRVDSRPNLTSRRSLLTSAFHEGDRAKALQNAASRSTPAIRRTQTTPPESSSRAQSPARAMNGPEASGTGARPITMNANNLHPQLALSPRTTRRNMLSTELTESLRRNLLWERQHKSSQNVAALKRRHTSHDVKNLKQFPEPTPHMSAKENADKFTNDYFHAGLGEYHSKGW</sequence>
<proteinExistence type="predicted"/>
<feature type="domain" description="DUF3295" evidence="3">
    <location>
        <begin position="91"/>
        <end position="562"/>
    </location>
</feature>
<feature type="compositionally biased region" description="Polar residues" evidence="1">
    <location>
        <begin position="199"/>
        <end position="211"/>
    </location>
</feature>
<feature type="compositionally biased region" description="Polar residues" evidence="1">
    <location>
        <begin position="421"/>
        <end position="445"/>
    </location>
</feature>
<dbReference type="EMBL" id="NHZQ01000447">
    <property type="protein sequence ID" value="PSK34102.1"/>
    <property type="molecule type" value="Genomic_DNA"/>
</dbReference>
<dbReference type="STRING" id="40998.A0A2P7YDQ7"/>